<keyword evidence="3" id="KW-1185">Reference proteome</keyword>
<reference evidence="3" key="1">
    <citation type="journal article" date="2013" name="Nature">
        <title>Draft genome of the wheat A-genome progenitor Triticum urartu.</title>
        <authorList>
            <person name="Ling H.Q."/>
            <person name="Zhao S."/>
            <person name="Liu D."/>
            <person name="Wang J."/>
            <person name="Sun H."/>
            <person name="Zhang C."/>
            <person name="Fan H."/>
            <person name="Li D."/>
            <person name="Dong L."/>
            <person name="Tao Y."/>
            <person name="Gao C."/>
            <person name="Wu H."/>
            <person name="Li Y."/>
            <person name="Cui Y."/>
            <person name="Guo X."/>
            <person name="Zheng S."/>
            <person name="Wang B."/>
            <person name="Yu K."/>
            <person name="Liang Q."/>
            <person name="Yang W."/>
            <person name="Lou X."/>
            <person name="Chen J."/>
            <person name="Feng M."/>
            <person name="Jian J."/>
            <person name="Zhang X."/>
            <person name="Luo G."/>
            <person name="Jiang Y."/>
            <person name="Liu J."/>
            <person name="Wang Z."/>
            <person name="Sha Y."/>
            <person name="Zhang B."/>
            <person name="Wu H."/>
            <person name="Tang D."/>
            <person name="Shen Q."/>
            <person name="Xue P."/>
            <person name="Zou S."/>
            <person name="Wang X."/>
            <person name="Liu X."/>
            <person name="Wang F."/>
            <person name="Yang Y."/>
            <person name="An X."/>
            <person name="Dong Z."/>
            <person name="Zhang K."/>
            <person name="Zhang X."/>
            <person name="Luo M.C."/>
            <person name="Dvorak J."/>
            <person name="Tong Y."/>
            <person name="Wang J."/>
            <person name="Yang H."/>
            <person name="Li Z."/>
            <person name="Wang D."/>
            <person name="Zhang A."/>
            <person name="Wang J."/>
        </authorList>
    </citation>
    <scope>NUCLEOTIDE SEQUENCE</scope>
    <source>
        <strain evidence="3">cv. G1812</strain>
    </source>
</reference>
<evidence type="ECO:0000313" key="2">
    <source>
        <dbReference type="EnsemblPlants" id="TuG1812G0300002137.01.T01.cds306407"/>
    </source>
</evidence>
<proteinExistence type="predicted"/>
<reference evidence="2" key="3">
    <citation type="submission" date="2022-06" db="UniProtKB">
        <authorList>
            <consortium name="EnsemblPlants"/>
        </authorList>
    </citation>
    <scope>IDENTIFICATION</scope>
</reference>
<feature type="region of interest" description="Disordered" evidence="1">
    <location>
        <begin position="87"/>
        <end position="155"/>
    </location>
</feature>
<evidence type="ECO:0000256" key="1">
    <source>
        <dbReference type="SAM" id="MobiDB-lite"/>
    </source>
</evidence>
<reference evidence="2" key="2">
    <citation type="submission" date="2018-03" db="EMBL/GenBank/DDBJ databases">
        <title>The Triticum urartu genome reveals the dynamic nature of wheat genome evolution.</title>
        <authorList>
            <person name="Ling H."/>
            <person name="Ma B."/>
            <person name="Shi X."/>
            <person name="Liu H."/>
            <person name="Dong L."/>
            <person name="Sun H."/>
            <person name="Cao Y."/>
            <person name="Gao Q."/>
            <person name="Zheng S."/>
            <person name="Li Y."/>
            <person name="Yu Y."/>
            <person name="Du H."/>
            <person name="Qi M."/>
            <person name="Li Y."/>
            <person name="Yu H."/>
            <person name="Cui Y."/>
            <person name="Wang N."/>
            <person name="Chen C."/>
            <person name="Wu H."/>
            <person name="Zhao Y."/>
            <person name="Zhang J."/>
            <person name="Li Y."/>
            <person name="Zhou W."/>
            <person name="Zhang B."/>
            <person name="Hu W."/>
            <person name="Eijk M."/>
            <person name="Tang J."/>
            <person name="Witsenboer H."/>
            <person name="Zhao S."/>
            <person name="Li Z."/>
            <person name="Zhang A."/>
            <person name="Wang D."/>
            <person name="Liang C."/>
        </authorList>
    </citation>
    <scope>NUCLEOTIDE SEQUENCE [LARGE SCALE GENOMIC DNA]</scope>
    <source>
        <strain evidence="2">cv. G1812</strain>
    </source>
</reference>
<dbReference type="EnsemblPlants" id="TuG1812G0300002137.01.T01">
    <property type="protein sequence ID" value="TuG1812G0300002137.01.T01.cds306407"/>
    <property type="gene ID" value="TuG1812G0300002137.01"/>
</dbReference>
<protein>
    <submittedName>
        <fullName evidence="2">Uncharacterized protein</fullName>
    </submittedName>
</protein>
<dbReference type="Gramene" id="TuG1812G0300002137.01.T01">
    <property type="protein sequence ID" value="TuG1812G0300002137.01.T01.cds306407"/>
    <property type="gene ID" value="TuG1812G0300002137.01"/>
</dbReference>
<feature type="compositionally biased region" description="Basic and acidic residues" evidence="1">
    <location>
        <begin position="87"/>
        <end position="98"/>
    </location>
</feature>
<dbReference type="Proteomes" id="UP000015106">
    <property type="component" value="Chromosome 3"/>
</dbReference>
<organism evidence="2 3">
    <name type="scientific">Triticum urartu</name>
    <name type="common">Red wild einkorn</name>
    <name type="synonym">Crithodium urartu</name>
    <dbReference type="NCBI Taxonomy" id="4572"/>
    <lineage>
        <taxon>Eukaryota</taxon>
        <taxon>Viridiplantae</taxon>
        <taxon>Streptophyta</taxon>
        <taxon>Embryophyta</taxon>
        <taxon>Tracheophyta</taxon>
        <taxon>Spermatophyta</taxon>
        <taxon>Magnoliopsida</taxon>
        <taxon>Liliopsida</taxon>
        <taxon>Poales</taxon>
        <taxon>Poaceae</taxon>
        <taxon>BOP clade</taxon>
        <taxon>Pooideae</taxon>
        <taxon>Triticodae</taxon>
        <taxon>Triticeae</taxon>
        <taxon>Triticinae</taxon>
        <taxon>Triticum</taxon>
    </lineage>
</organism>
<feature type="region of interest" description="Disordered" evidence="1">
    <location>
        <begin position="1"/>
        <end position="40"/>
    </location>
</feature>
<dbReference type="AlphaFoldDB" id="A0A8R7TU08"/>
<sequence length="155" mass="16572">MENTGSKQAKGENRAMPLSRRRSPLSLHHPSPPWRRWCSRPPQPRLCPLTPSPLGGCPPEGQHVGLPRLHGRGCEYVCRASSLADPRETAAFAEDRRTSPVATSWPLASRSPTHQRPRHRAAVGAVLGLASGVAPGTLLPGGSSDEDEHGGSSSR</sequence>
<accession>A0A8R7TU08</accession>
<feature type="compositionally biased region" description="Low complexity" evidence="1">
    <location>
        <begin position="122"/>
        <end position="134"/>
    </location>
</feature>
<feature type="compositionally biased region" description="Low complexity" evidence="1">
    <location>
        <begin position="24"/>
        <end position="40"/>
    </location>
</feature>
<name>A0A8R7TU08_TRIUA</name>
<evidence type="ECO:0000313" key="3">
    <source>
        <dbReference type="Proteomes" id="UP000015106"/>
    </source>
</evidence>